<dbReference type="InterPro" id="IPR004360">
    <property type="entry name" value="Glyas_Fos-R_dOase_dom"/>
</dbReference>
<protein>
    <submittedName>
        <fullName evidence="2">Catechol 2,3-dioxygenase-like lactoylglutathione lyase family enzyme</fullName>
    </submittedName>
</protein>
<keyword evidence="3" id="KW-1185">Reference proteome</keyword>
<accession>A0A940T5V2</accession>
<feature type="domain" description="VOC" evidence="1">
    <location>
        <begin position="8"/>
        <end position="120"/>
    </location>
</feature>
<dbReference type="SUPFAM" id="SSF54593">
    <property type="entry name" value="Glyoxalase/Bleomycin resistance protein/Dihydroxybiphenyl dioxygenase"/>
    <property type="match status" value="1"/>
</dbReference>
<organism evidence="2 3">
    <name type="scientific">Leucobacter exalbidus</name>
    <dbReference type="NCBI Taxonomy" id="662960"/>
    <lineage>
        <taxon>Bacteria</taxon>
        <taxon>Bacillati</taxon>
        <taxon>Actinomycetota</taxon>
        <taxon>Actinomycetes</taxon>
        <taxon>Micrococcales</taxon>
        <taxon>Microbacteriaceae</taxon>
        <taxon>Leucobacter</taxon>
    </lineage>
</organism>
<evidence type="ECO:0000313" key="2">
    <source>
        <dbReference type="EMBL" id="MBP1326341.1"/>
    </source>
</evidence>
<dbReference type="PROSITE" id="PS51819">
    <property type="entry name" value="VOC"/>
    <property type="match status" value="2"/>
</dbReference>
<dbReference type="GO" id="GO:0016829">
    <property type="term" value="F:lyase activity"/>
    <property type="evidence" value="ECO:0007669"/>
    <property type="project" value="UniProtKB-KW"/>
</dbReference>
<comment type="caution">
    <text evidence="2">The sequence shown here is derived from an EMBL/GenBank/DDBJ whole genome shotgun (WGS) entry which is preliminary data.</text>
</comment>
<gene>
    <name evidence="2" type="ORF">JOF28_001573</name>
</gene>
<dbReference type="RefSeq" id="WP_209705269.1">
    <property type="nucleotide sequence ID" value="NZ_JAFIDA010000001.1"/>
</dbReference>
<dbReference type="Gene3D" id="3.10.180.10">
    <property type="entry name" value="2,3-Dihydroxybiphenyl 1,2-Dioxygenase, domain 1"/>
    <property type="match status" value="2"/>
</dbReference>
<dbReference type="EMBL" id="JAFIDA010000001">
    <property type="protein sequence ID" value="MBP1326341.1"/>
    <property type="molecule type" value="Genomic_DNA"/>
</dbReference>
<dbReference type="AlphaFoldDB" id="A0A940T5V2"/>
<keyword evidence="2" id="KW-0456">Lyase</keyword>
<dbReference type="InterPro" id="IPR037523">
    <property type="entry name" value="VOC_core"/>
</dbReference>
<evidence type="ECO:0000259" key="1">
    <source>
        <dbReference type="PROSITE" id="PS51819"/>
    </source>
</evidence>
<sequence>MTSHVISEIGYVALQTTDIEKSIQHSRDILGLVETGRSGNAVFLGSRARAHHELVYLDSPEDSLGHIGLVAPTSAALHTVRRRIIDAGFAMISDTPLHPGVADGFSFVGPENFVFEIYTQMASVSLVPQSFGPDRFGHVNLHPQHLKAMVDFFVDILDFRISDIIGDDFAYFLRCNPEHHGIALVKGRGWMHHHAWQVQSIAELGKAGDRLFENGSELLMGPVRHGAGHNIAAYYVEPNGAVVELYTDLEMIYDDNRPPIVWDADDRHWSTRWATYDFTEFRSHGVFPASEAISSH</sequence>
<proteinExistence type="predicted"/>
<reference evidence="2" key="1">
    <citation type="submission" date="2021-02" db="EMBL/GenBank/DDBJ databases">
        <title>Sequencing the genomes of 1000 actinobacteria strains.</title>
        <authorList>
            <person name="Klenk H.-P."/>
        </authorList>
    </citation>
    <scope>NUCLEOTIDE SEQUENCE</scope>
    <source>
        <strain evidence="2">DSM 22850</strain>
    </source>
</reference>
<dbReference type="Proteomes" id="UP000675163">
    <property type="component" value="Unassembled WGS sequence"/>
</dbReference>
<feature type="domain" description="VOC" evidence="1">
    <location>
        <begin position="135"/>
        <end position="248"/>
    </location>
</feature>
<dbReference type="Pfam" id="PF00903">
    <property type="entry name" value="Glyoxalase"/>
    <property type="match status" value="1"/>
</dbReference>
<dbReference type="InterPro" id="IPR029068">
    <property type="entry name" value="Glyas_Bleomycin-R_OHBP_Dase"/>
</dbReference>
<name>A0A940T5V2_9MICO</name>
<evidence type="ECO:0000313" key="3">
    <source>
        <dbReference type="Proteomes" id="UP000675163"/>
    </source>
</evidence>